<dbReference type="Proteomes" id="UP000051096">
    <property type="component" value="Unassembled WGS sequence"/>
</dbReference>
<keyword evidence="4" id="KW-0472">Membrane</keyword>
<keyword evidence="2" id="KW-0812">Transmembrane</keyword>
<gene>
    <name evidence="6" type="ORF">AMJ87_06950</name>
</gene>
<evidence type="ECO:0000313" key="6">
    <source>
        <dbReference type="EMBL" id="KPK71687.1"/>
    </source>
</evidence>
<dbReference type="GO" id="GO:0005886">
    <property type="term" value="C:plasma membrane"/>
    <property type="evidence" value="ECO:0007669"/>
    <property type="project" value="InterPro"/>
</dbReference>
<reference evidence="6 7" key="1">
    <citation type="journal article" date="2015" name="Microbiome">
        <title>Genomic resolution of linkages in carbon, nitrogen, and sulfur cycling among widespread estuary sediment bacteria.</title>
        <authorList>
            <person name="Baker B.J."/>
            <person name="Lazar C.S."/>
            <person name="Teske A.P."/>
            <person name="Dick G.J."/>
        </authorList>
    </citation>
    <scope>NUCLEOTIDE SEQUENCE [LARGE SCALE GENOMIC DNA]</scope>
    <source>
        <strain evidence="6">SM23_60</strain>
    </source>
</reference>
<sequence>MKKILLATFIFIVICVTIYGAGSMPFVLNTLKQKAEIAVTAALGVPLKIGSLKGNVFHTLELHDANVDSVVMLRKCVVTYDVFKLLSKKIEIRNLSFEGLFVNINDLEKLSTKSEQKGQQEESRFSIHIKNVSFEKSNLFGIVNNTPLNAAVQLNGSLTPLHAVIDTLIIQTEHSTLSGHGTIPLADSDSLDIAYQLDLLLDEVPVEHLSGRLQSTGLLTGGTKSPRIEAQVAFTAQYEENEFSGTSMVQWQMPLLDSLFINAHIDARMKPLAQDSKKKEVWQAQLATQGQKFLGTIASPYGTLNLSGHYEGDINNPVIVADVNAIVSYKQLAPKVRADIGFQDHMVTIKNLLVQDQRVTLHANASMSTAQPQRITADMTIESTDISFLSSLIENVQPLNGKASIAARATGTITNPNINATVRINDATAYNETATAADFTLAFQSEILSVSEGRIQSPRGELDITGQYRIADSAFTIRLHSDSLHLMSPEVWGADTIPLSGTIGLDAQINGTVNNPRGIGSIYFDSISYDTLRFDDHKLDFSLQNQRLDLILTNKKQTMNITGTMKTVAPYEFGALITMDEFAVERFVAADTARLTGTVSVEGRMNDLGAITGNTSMSRLVYSKEGYRFENKDTLIVKLEDSKLHFDAFEVAVQGQTINIRGYVPLDFQEGTFDLICSAERFDITPLIALVPDAPEAKGFLSVNAIFTGTLQEPEISGELSLHDGAFTVPDVMLDSINGNISFQRDVITIEQLTGKVNRGTFNTRGQIQLKKEKLDLMSLETVVKKAEYRNNEYGRYVVSGELKTSARHDSIFLAGDITVDDGVYDIPFNVQTIIRLLTSVNRPAPEQAEVLKQIYCDVGITARDGVRIKNNVADVTADVDLQVRGTLARINVYGRITTPQTGTIRYLGKKFDIVNATIEFDNPYTVDPVLNLEATTFVSSIDGDYDITLQLSGTIENWRLALSSNPPAPEQDIISLVLIGRRRPTTEIATGGEGFNLQGTARDYALDLARGNIERTAEKTLGLDKVTVTGDLLAPRDLSIGIEKKLSRRLTLVYGTGIESWELHRIGFNYDITDNLSIFTLHDQENLNSSVDLDIHLDLK</sequence>
<dbReference type="InterPro" id="IPR007452">
    <property type="entry name" value="TamB_C"/>
</dbReference>
<evidence type="ECO:0000313" key="7">
    <source>
        <dbReference type="Proteomes" id="UP000051096"/>
    </source>
</evidence>
<evidence type="ECO:0000256" key="4">
    <source>
        <dbReference type="ARBA" id="ARBA00023136"/>
    </source>
</evidence>
<name>A0A0S8GF90_UNCW3</name>
<accession>A0A0S8GF90</accession>
<evidence type="ECO:0000256" key="1">
    <source>
        <dbReference type="ARBA" id="ARBA00004167"/>
    </source>
</evidence>
<feature type="domain" description="Translocation and assembly module TamB C-terminal" evidence="5">
    <location>
        <begin position="752"/>
        <end position="1094"/>
    </location>
</feature>
<dbReference type="GO" id="GO:0009306">
    <property type="term" value="P:protein secretion"/>
    <property type="evidence" value="ECO:0007669"/>
    <property type="project" value="InterPro"/>
</dbReference>
<proteinExistence type="predicted"/>
<evidence type="ECO:0000256" key="2">
    <source>
        <dbReference type="ARBA" id="ARBA00022692"/>
    </source>
</evidence>
<evidence type="ECO:0000256" key="3">
    <source>
        <dbReference type="ARBA" id="ARBA00022989"/>
    </source>
</evidence>
<comment type="caution">
    <text evidence="6">The sequence shown here is derived from an EMBL/GenBank/DDBJ whole genome shotgun (WGS) entry which is preliminary data.</text>
</comment>
<dbReference type="EMBL" id="LJUO01000058">
    <property type="protein sequence ID" value="KPK71687.1"/>
    <property type="molecule type" value="Genomic_DNA"/>
</dbReference>
<dbReference type="GO" id="GO:0097347">
    <property type="term" value="C:TAM protein secretion complex"/>
    <property type="evidence" value="ECO:0007669"/>
    <property type="project" value="TreeGrafter"/>
</dbReference>
<comment type="subcellular location">
    <subcellularLocation>
        <location evidence="1">Membrane</location>
        <topology evidence="1">Single-pass membrane protein</topology>
    </subcellularLocation>
</comment>
<dbReference type="AlphaFoldDB" id="A0A0S8GF90"/>
<keyword evidence="3" id="KW-1133">Transmembrane helix</keyword>
<dbReference type="Pfam" id="PF04357">
    <property type="entry name" value="TamB"/>
    <property type="match status" value="1"/>
</dbReference>
<protein>
    <recommendedName>
        <fullName evidence="5">Translocation and assembly module TamB C-terminal domain-containing protein</fullName>
    </recommendedName>
</protein>
<dbReference type="PANTHER" id="PTHR36985:SF1">
    <property type="entry name" value="TRANSLOCATION AND ASSEMBLY MODULE SUBUNIT TAMB"/>
    <property type="match status" value="1"/>
</dbReference>
<evidence type="ECO:0000259" key="5">
    <source>
        <dbReference type="Pfam" id="PF04357"/>
    </source>
</evidence>
<organism evidence="6 7">
    <name type="scientific">candidate division WOR_3 bacterium SM23_60</name>
    <dbReference type="NCBI Taxonomy" id="1703780"/>
    <lineage>
        <taxon>Bacteria</taxon>
        <taxon>Bacteria division WOR-3</taxon>
    </lineage>
</organism>
<dbReference type="PANTHER" id="PTHR36985">
    <property type="entry name" value="TRANSLOCATION AND ASSEMBLY MODULE SUBUNIT TAMB"/>
    <property type="match status" value="1"/>
</dbReference>